<dbReference type="GO" id="GO:0000272">
    <property type="term" value="P:polysaccharide catabolic process"/>
    <property type="evidence" value="ECO:0007669"/>
    <property type="project" value="InterPro"/>
</dbReference>
<dbReference type="GO" id="GO:0006355">
    <property type="term" value="P:regulation of DNA-templated transcription"/>
    <property type="evidence" value="ECO:0007669"/>
    <property type="project" value="TreeGrafter"/>
</dbReference>
<feature type="domain" description="SAM" evidence="12">
    <location>
        <begin position="1808"/>
        <end position="1873"/>
    </location>
</feature>
<keyword evidence="5" id="KW-0326">Glycosidase</keyword>
<evidence type="ECO:0000256" key="2">
    <source>
        <dbReference type="ARBA" id="ARBA00022443"/>
    </source>
</evidence>
<organism evidence="13 14">
    <name type="scientific">Mycena sanguinolenta</name>
    <dbReference type="NCBI Taxonomy" id="230812"/>
    <lineage>
        <taxon>Eukaryota</taxon>
        <taxon>Fungi</taxon>
        <taxon>Dikarya</taxon>
        <taxon>Basidiomycota</taxon>
        <taxon>Agaricomycotina</taxon>
        <taxon>Agaricomycetes</taxon>
        <taxon>Agaricomycetidae</taxon>
        <taxon>Agaricales</taxon>
        <taxon>Marasmiineae</taxon>
        <taxon>Mycenaceae</taxon>
        <taxon>Mycena</taxon>
    </lineage>
</organism>
<feature type="compositionally biased region" description="Polar residues" evidence="7">
    <location>
        <begin position="2420"/>
        <end position="2437"/>
    </location>
</feature>
<dbReference type="PROSITE" id="PS50002">
    <property type="entry name" value="SH3"/>
    <property type="match status" value="1"/>
</dbReference>
<comment type="caution">
    <text evidence="13">The sequence shown here is derived from an EMBL/GenBank/DDBJ whole genome shotgun (WGS) entry which is preliminary data.</text>
</comment>
<dbReference type="InterPro" id="IPR001849">
    <property type="entry name" value="PH_domain"/>
</dbReference>
<feature type="compositionally biased region" description="Acidic residues" evidence="7">
    <location>
        <begin position="1561"/>
        <end position="1571"/>
    </location>
</feature>
<evidence type="ECO:0000256" key="6">
    <source>
        <dbReference type="PROSITE-ProRule" id="PRU00192"/>
    </source>
</evidence>
<dbReference type="GO" id="GO:0004553">
    <property type="term" value="F:hydrolase activity, hydrolyzing O-glycosyl compounds"/>
    <property type="evidence" value="ECO:0007669"/>
    <property type="project" value="InterPro"/>
</dbReference>
<feature type="region of interest" description="Disordered" evidence="7">
    <location>
        <begin position="430"/>
        <end position="459"/>
    </location>
</feature>
<feature type="compositionally biased region" description="Basic and acidic residues" evidence="7">
    <location>
        <begin position="2381"/>
        <end position="2391"/>
    </location>
</feature>
<feature type="domain" description="SH3" evidence="9">
    <location>
        <begin position="1395"/>
        <end position="1458"/>
    </location>
</feature>
<feature type="signal peptide" evidence="8">
    <location>
        <begin position="1"/>
        <end position="22"/>
    </location>
</feature>
<dbReference type="CDD" id="cd00174">
    <property type="entry name" value="SH3"/>
    <property type="match status" value="1"/>
</dbReference>
<dbReference type="SUPFAM" id="SSF50044">
    <property type="entry name" value="SH3-domain"/>
    <property type="match status" value="1"/>
</dbReference>
<dbReference type="Gene3D" id="1.10.418.10">
    <property type="entry name" value="Calponin-like domain"/>
    <property type="match status" value="1"/>
</dbReference>
<feature type="compositionally biased region" description="Basic and acidic residues" evidence="7">
    <location>
        <begin position="2021"/>
        <end position="2033"/>
    </location>
</feature>
<dbReference type="InterPro" id="IPR011993">
    <property type="entry name" value="PH-like_dom_sf"/>
</dbReference>
<dbReference type="Gene3D" id="2.30.30.40">
    <property type="entry name" value="SH3 Domains"/>
    <property type="match status" value="1"/>
</dbReference>
<dbReference type="Pfam" id="PF00018">
    <property type="entry name" value="SH3_1"/>
    <property type="match status" value="1"/>
</dbReference>
<dbReference type="CDD" id="cd04493">
    <property type="entry name" value="BRCA2DBD_OB1"/>
    <property type="match status" value="1"/>
</dbReference>
<feature type="compositionally biased region" description="Low complexity" evidence="7">
    <location>
        <begin position="2207"/>
        <end position="2225"/>
    </location>
</feature>
<feature type="region of interest" description="Disordered" evidence="7">
    <location>
        <begin position="1899"/>
        <end position="1935"/>
    </location>
</feature>
<feature type="compositionally biased region" description="Polar residues" evidence="7">
    <location>
        <begin position="737"/>
        <end position="758"/>
    </location>
</feature>
<dbReference type="PROSITE" id="PS50003">
    <property type="entry name" value="PH_DOMAIN"/>
    <property type="match status" value="1"/>
</dbReference>
<dbReference type="GO" id="GO:0005085">
    <property type="term" value="F:guanyl-nucleotide exchange factor activity"/>
    <property type="evidence" value="ECO:0007669"/>
    <property type="project" value="UniProtKB-KW"/>
</dbReference>
<dbReference type="Pfam" id="PF09103">
    <property type="entry name" value="BRCA-2_OB1"/>
    <property type="match status" value="1"/>
</dbReference>
<evidence type="ECO:0000259" key="12">
    <source>
        <dbReference type="PROSITE" id="PS50105"/>
    </source>
</evidence>
<evidence type="ECO:0000256" key="5">
    <source>
        <dbReference type="ARBA" id="ARBA00023295"/>
    </source>
</evidence>
<dbReference type="Gene3D" id="2.30.29.30">
    <property type="entry name" value="Pleckstrin-homology domain (PH domain)/Phosphotyrosine-binding domain (PTB)"/>
    <property type="match status" value="1"/>
</dbReference>
<dbReference type="PANTHER" id="PTHR11289:SF0">
    <property type="entry name" value="BREAST CANCER TYPE 2 SUSCEPTIBILITY PROTEIN"/>
    <property type="match status" value="1"/>
</dbReference>
<name>A0A8H7CH60_9AGAR</name>
<dbReference type="Pfam" id="PF07647">
    <property type="entry name" value="SAM_2"/>
    <property type="match status" value="1"/>
</dbReference>
<feature type="region of interest" description="Disordered" evidence="7">
    <location>
        <begin position="1718"/>
        <end position="1804"/>
    </location>
</feature>
<evidence type="ECO:0000259" key="9">
    <source>
        <dbReference type="PROSITE" id="PS50002"/>
    </source>
</evidence>
<feature type="region of interest" description="Disordered" evidence="7">
    <location>
        <begin position="2420"/>
        <end position="2453"/>
    </location>
</feature>
<keyword evidence="8" id="KW-0732">Signal</keyword>
<dbReference type="SUPFAM" id="SSF81872">
    <property type="entry name" value="BRCA2 helical domain"/>
    <property type="match status" value="1"/>
</dbReference>
<dbReference type="InterPro" id="IPR001547">
    <property type="entry name" value="Glyco_hydro_5"/>
</dbReference>
<feature type="domain" description="Calponin-homology (CH)" evidence="11">
    <location>
        <begin position="2453"/>
        <end position="2561"/>
    </location>
</feature>
<keyword evidence="2 6" id="KW-0728">SH3 domain</keyword>
<feature type="region of interest" description="Disordered" evidence="7">
    <location>
        <begin position="546"/>
        <end position="565"/>
    </location>
</feature>
<dbReference type="InterPro" id="IPR001452">
    <property type="entry name" value="SH3_domain"/>
</dbReference>
<evidence type="ECO:0000259" key="11">
    <source>
        <dbReference type="PROSITE" id="PS50021"/>
    </source>
</evidence>
<gene>
    <name evidence="13" type="ORF">MSAN_02223900</name>
</gene>
<sequence>MARFLCTLHALLGFSLLPSALAFSPGFPYGTEKVRGVNLGGWLVLEVSRKAKGVFQVPDACPPFHDRRLTKLTPPPAGNDNIVDEWTFGSLQSKATATAALTAHWDTWITESDFAAIAAAGLNHVRLPIGYWAWDVSGGEPYIQGQLPYLTKAVTWATNHGLKVIVDLHGAPGSQNGFDNSGHRGDATWVNGGSSGSNVQRTNAVIKKIAALYKNNPSVVPIIAPLNEPAGYDGGNWLSVIKQYWLDSYGNIRYPFGTSAQSNTVVLIHDAFQPLSYWNNFLTPPSYQGVAMDTHIYTIFSQAEEQMSMSQHISTVCAKQSQLSSFDLWVIVGEWTPAHTDCAKDLLGRGAGSRYDGLVPGFYSRRQLQRSHWEGLVIQLELQDTALLPPLRPESASVFPLSSPTYDDQFGNLSQEDLAACDEIEAKLSQSNSYPSSSGLPPNNPQPRLHDPDNPFATSTDIRLAASGSGFSSAAKFSGFGSAAFLRPSTDTPHNAAGSSALNFTGFETAAASRSNTDAPPHPTAFSSAAGFTGFGSAAALHCNIDRDHDRSPSPEAPPPEPDYDAWFAPTTNVPPAAFQTAAIAISAFPQDAPIGFMKASNKGWMAPSSAALAKAKEKMEAIWAEDADAAQASAPLATKSQLGPENLFKPASTAILPGSRLASPERPALRALDNATYNSPATPSPAQFSRPSPSLSPGFSSPTPGALKGKAPLKPRPFKSPFLPTSAGGPAKSGPTHANSPLNPCSRPASSFVTGSQHPLAAPPMAAPETPLRPGLASASFVTPARSTMQSFVTPRVTRNRPAFVTPFKAGMKPGEPGRALLEEKEKVKAAEVKEKAKTVVKERTPQSVGGAQREYRRFFDLTPPATRQTLLTSGLRPQKYTAEQLEGMEISVSELKQITPAIALYYSFHTPSATLPSDGSLNSPKLLGPAVALEELLERGCSLATKLWVDNHWALILWKLAGMVCLDPEREKEPANKTVVLGGGDATAPLSRELNGGVRPPLRCIATQDAPASCPMVLCVSSITWSEPGMTDDGIPIPPHPELEVTDGWYRLRAKVDIPMARAVRRGVISVGRKIGVVGARLHSERKEASEVLEAYNSTNLVLSGNSSHLVPWHAKLGFQASPPVATMHSLTADGGMVAAMDLVIIKTYPIAFLEFIEDENGEKQRDGPRNDREEAEVEEKWKYEQRRREMHESKLRDEFAKKETRFESYAERLERRAGTQFKPDMDSEPTDELEELYDELEDPAGAAEVMSRVSGNTAGWLAHFIRNRMEKDRERAGEEIDQELKRICPPREVRNFRVLIVADACTQRRGANRTAQLTVWDVVGLQDSLEVQMRYMVTNLVPTSQSAWMGCEAGSEIYLSTRRDSRWKKIVTSVADAIVSGLDLLYIVPSDTMAEYVYALHDFLPEHEDEVPFRTGERIEVVEKDDLYGDGWWRGRNLAGKVGLFPPELHHHRSPSRRHCPRSRSPPLQAKQALLSKHLQRNQKPLTRLPRCPPFPIFFLNGDETQPVASPSGEVMQATMTDVQQAIEQLGSRNRGSSTNIDHDARSFSFASTNGMTSDDDEETDFSEGEGWHKNARARLADKARQALAEAEKLEALSSGMASSSRMPPIDVELSDESDGEEDHHHHLEEDDHYTTSPLRDQYIPEEDEPSEPVDGLGRFRTPEENPATATAASFPISAAVHTEIPPTPVSAGTPPSAPVPLAAVPIAAAIPLPQERESSSSPLRDFVTASQSLPSPAPSAGAAAVASKHSSLASSTAAGGLGTPPKPSSVHSAPLSVVSEGKRRDDSGHASNASANVAKHPSEWTVEEVVDWLKSKGFDEDVCDKFTEQEITGDVLLDLDVNLLKTEIGVMAFGKRMRIANAIADLRRPPSPSASFSLGQNSPQHQQYAVAYSNSQNSQPYPHSPHFNGHSRTQSQSHSQQSYNGHTSMQSSVGVPLNGYLAQTYGAAGGLISPESAPPTGDHMAAPMDEHPGMGIPLGEANGARVKGRPAQLTLSPSDGALNVSATQTSEAEGPEDERAVMSESELPHAKSSLGRRIFGQRSPASSPTVPASEKDKDSAASSHSKEADASPIEPKAAGKKKESNIATGPGRHARGRKSVDATNPPKGGSERLSIFGAAFGGTLGRKPAPRYSAGSEDAGKTSSGFSVPGLKKNGRPSTPGAPGTPQAGSEAPQMPSTPGSASQTQSPSNNPALLRKRTSSHASDSAKGPAAAATAAAGASKLKPGMSVLEQIGEPDHAGWMRKKGERYNTWKLRYFVLKGPDLYYLKTLDKSETKIKGHINIVGYKVTVDENVDPGRYGFRIDHDHERPHYFSSNDKTVVRDWMKAIMKATIGRDYSKPVVSSVNIPTIPLIVAQAMNPAPRPPSPTARAATQRAMRRENTDQPSTRDARVLMLTGFVTADAAPKDERTRLESFFTTESAPGTMPGTPQSATAPARPARRMSSQQAPTPVDDGLIEWANTHLPSNLQITDPAGSLCDGLGLLRLAESIKGKPSSPPVPDSAFPKDQTDDNLDGLFRLFDFLLDNEVRMGSVSINDIRQGKRDKIIQLLRGLKGWEDKRKAIATSIGKGSAQAGGFVAPVWT</sequence>
<dbReference type="SMART" id="SM00233">
    <property type="entry name" value="PH"/>
    <property type="match status" value="1"/>
</dbReference>
<feature type="compositionally biased region" description="Low complexity" evidence="7">
    <location>
        <begin position="1733"/>
        <end position="1762"/>
    </location>
</feature>
<dbReference type="InterPro" id="IPR015525">
    <property type="entry name" value="BRCA2"/>
</dbReference>
<feature type="compositionally biased region" description="Polar residues" evidence="7">
    <location>
        <begin position="676"/>
        <end position="688"/>
    </location>
</feature>
<dbReference type="InterPro" id="IPR012340">
    <property type="entry name" value="NA-bd_OB-fold"/>
</dbReference>
<dbReference type="InterPro" id="IPR015187">
    <property type="entry name" value="BRCA2_OB_1"/>
</dbReference>
<feature type="domain" description="PH" evidence="10">
    <location>
        <begin position="2239"/>
        <end position="2337"/>
    </location>
</feature>
<keyword evidence="3" id="KW-0344">Guanine-nucleotide releasing factor</keyword>
<dbReference type="PANTHER" id="PTHR11289">
    <property type="entry name" value="BREAST CANCER TYPE 2 SUSCEPTIBILITY PROTEIN BRCA2"/>
    <property type="match status" value="1"/>
</dbReference>
<dbReference type="InterPro" id="IPR036028">
    <property type="entry name" value="SH3-like_dom_sf"/>
</dbReference>
<dbReference type="InterPro" id="IPR013761">
    <property type="entry name" value="SAM/pointed_sf"/>
</dbReference>
<feature type="compositionally biased region" description="Polar residues" evidence="7">
    <location>
        <begin position="1534"/>
        <end position="1543"/>
    </location>
</feature>
<feature type="region of interest" description="Disordered" evidence="7">
    <location>
        <begin position="1955"/>
        <end position="2225"/>
    </location>
</feature>
<dbReference type="SMART" id="SM00454">
    <property type="entry name" value="SAM"/>
    <property type="match status" value="1"/>
</dbReference>
<evidence type="ECO:0000313" key="14">
    <source>
        <dbReference type="Proteomes" id="UP000623467"/>
    </source>
</evidence>
<feature type="compositionally biased region" description="Low complexity" evidence="7">
    <location>
        <begin position="690"/>
        <end position="705"/>
    </location>
</feature>
<dbReference type="SMART" id="SM00326">
    <property type="entry name" value="SH3"/>
    <property type="match status" value="1"/>
</dbReference>
<keyword evidence="4" id="KW-0378">Hydrolase</keyword>
<dbReference type="InterPro" id="IPR017853">
    <property type="entry name" value="GH"/>
</dbReference>
<dbReference type="PROSITE" id="PS50021">
    <property type="entry name" value="CH"/>
    <property type="match status" value="1"/>
</dbReference>
<feature type="compositionally biased region" description="Polar residues" evidence="7">
    <location>
        <begin position="2179"/>
        <end position="2196"/>
    </location>
</feature>
<feature type="region of interest" description="Disordered" evidence="7">
    <location>
        <begin position="676"/>
        <end position="772"/>
    </location>
</feature>
<dbReference type="EMBL" id="JACAZH010000033">
    <property type="protein sequence ID" value="KAF7337509.1"/>
    <property type="molecule type" value="Genomic_DNA"/>
</dbReference>
<dbReference type="Pfam" id="PF00169">
    <property type="entry name" value="PH"/>
    <property type="match status" value="1"/>
</dbReference>
<proteinExistence type="inferred from homology"/>
<dbReference type="Pfam" id="PF00150">
    <property type="entry name" value="Cellulase"/>
    <property type="match status" value="1"/>
</dbReference>
<evidence type="ECO:0000313" key="13">
    <source>
        <dbReference type="EMBL" id="KAF7337509.1"/>
    </source>
</evidence>
<feature type="region of interest" description="Disordered" evidence="7">
    <location>
        <begin position="1599"/>
        <end position="1673"/>
    </location>
</feature>
<dbReference type="SUPFAM" id="SSF50249">
    <property type="entry name" value="Nucleic acid-binding proteins"/>
    <property type="match status" value="2"/>
</dbReference>
<evidence type="ECO:0008006" key="15">
    <source>
        <dbReference type="Google" id="ProtNLM"/>
    </source>
</evidence>
<feature type="region of interest" description="Disordered" evidence="7">
    <location>
        <begin position="2362"/>
        <end position="2391"/>
    </location>
</feature>
<dbReference type="InterPro" id="IPR036872">
    <property type="entry name" value="CH_dom_sf"/>
</dbReference>
<keyword evidence="14" id="KW-1185">Reference proteome</keyword>
<dbReference type="SUPFAM" id="SSF51445">
    <property type="entry name" value="(Trans)glycosidases"/>
    <property type="match status" value="1"/>
</dbReference>
<accession>A0A8H7CH60</accession>
<dbReference type="PROSITE" id="PS50105">
    <property type="entry name" value="SAM_DOMAIN"/>
    <property type="match status" value="1"/>
</dbReference>
<dbReference type="SUPFAM" id="SSF47576">
    <property type="entry name" value="Calponin-homology domain, CH-domain"/>
    <property type="match status" value="1"/>
</dbReference>
<dbReference type="InterPro" id="IPR036315">
    <property type="entry name" value="BRCA2_hlx_sf"/>
</dbReference>
<feature type="compositionally biased region" description="Basic and acidic residues" evidence="7">
    <location>
        <begin position="2057"/>
        <end position="2073"/>
    </location>
</feature>
<feature type="region of interest" description="Disordered" evidence="7">
    <location>
        <begin position="1534"/>
        <end position="1574"/>
    </location>
</feature>
<dbReference type="OrthoDB" id="73680at2759"/>
<dbReference type="InterPro" id="IPR001715">
    <property type="entry name" value="CH_dom"/>
</dbReference>
<dbReference type="InterPro" id="IPR001660">
    <property type="entry name" value="SAM"/>
</dbReference>
<dbReference type="SUPFAM" id="SSF47769">
    <property type="entry name" value="SAM/Pointed domain"/>
    <property type="match status" value="1"/>
</dbReference>
<dbReference type="Proteomes" id="UP000623467">
    <property type="component" value="Unassembled WGS sequence"/>
</dbReference>
<feature type="compositionally biased region" description="Polar residues" evidence="7">
    <location>
        <begin position="430"/>
        <end position="441"/>
    </location>
</feature>
<evidence type="ECO:0000256" key="4">
    <source>
        <dbReference type="ARBA" id="ARBA00022801"/>
    </source>
</evidence>
<dbReference type="Gene3D" id="3.20.20.80">
    <property type="entry name" value="Glycosidases"/>
    <property type="match status" value="1"/>
</dbReference>
<evidence type="ECO:0000256" key="3">
    <source>
        <dbReference type="ARBA" id="ARBA00022658"/>
    </source>
</evidence>
<dbReference type="Gene3D" id="1.10.150.50">
    <property type="entry name" value="Transcription Factor, Ets-1"/>
    <property type="match status" value="1"/>
</dbReference>
<dbReference type="GO" id="GO:0000724">
    <property type="term" value="P:double-strand break repair via homologous recombination"/>
    <property type="evidence" value="ECO:0007669"/>
    <property type="project" value="InterPro"/>
</dbReference>
<comment type="similarity">
    <text evidence="1">Belongs to the glycosyl hydrolase 5 (cellulase A) family.</text>
</comment>
<reference evidence="13" key="1">
    <citation type="submission" date="2020-05" db="EMBL/GenBank/DDBJ databases">
        <title>Mycena genomes resolve the evolution of fungal bioluminescence.</title>
        <authorList>
            <person name="Tsai I.J."/>
        </authorList>
    </citation>
    <scope>NUCLEOTIDE SEQUENCE</scope>
    <source>
        <strain evidence="13">160909Yilan</strain>
    </source>
</reference>
<dbReference type="CDD" id="cd13316">
    <property type="entry name" value="PH_Boi"/>
    <property type="match status" value="1"/>
</dbReference>
<protein>
    <recommendedName>
        <fullName evidence="15">SH3 domain-containing protein</fullName>
    </recommendedName>
</protein>
<dbReference type="SUPFAM" id="SSF50729">
    <property type="entry name" value="PH domain-like"/>
    <property type="match status" value="1"/>
</dbReference>
<dbReference type="Gene3D" id="2.40.50.140">
    <property type="entry name" value="Nucleic acid-binding proteins"/>
    <property type="match status" value="3"/>
</dbReference>
<evidence type="ECO:0000256" key="1">
    <source>
        <dbReference type="ARBA" id="ARBA00005641"/>
    </source>
</evidence>
<feature type="compositionally biased region" description="Basic and acidic residues" evidence="7">
    <location>
        <begin position="1625"/>
        <end position="1637"/>
    </location>
</feature>
<evidence type="ECO:0000256" key="8">
    <source>
        <dbReference type="SAM" id="SignalP"/>
    </source>
</evidence>
<evidence type="ECO:0000259" key="10">
    <source>
        <dbReference type="PROSITE" id="PS50003"/>
    </source>
</evidence>
<evidence type="ECO:0000256" key="7">
    <source>
        <dbReference type="SAM" id="MobiDB-lite"/>
    </source>
</evidence>
<feature type="chain" id="PRO_5034485713" description="SH3 domain-containing protein" evidence="8">
    <location>
        <begin position="23"/>
        <end position="2586"/>
    </location>
</feature>